<dbReference type="InterPro" id="IPR006166">
    <property type="entry name" value="ERCC4_domain"/>
</dbReference>
<dbReference type="Pfam" id="PF02732">
    <property type="entry name" value="ERCC4"/>
    <property type="match status" value="1"/>
</dbReference>
<dbReference type="EMBL" id="LAZR01010827">
    <property type="protein sequence ID" value="KKM64830.1"/>
    <property type="molecule type" value="Genomic_DNA"/>
</dbReference>
<protein>
    <recommendedName>
        <fullName evidence="1">ERCC4 domain-containing protein</fullName>
    </recommendedName>
</protein>
<dbReference type="AlphaFoldDB" id="A0A0F9LKQ3"/>
<feature type="domain" description="ERCC4" evidence="1">
    <location>
        <begin position="52"/>
        <end position="152"/>
    </location>
</feature>
<proteinExistence type="predicted"/>
<evidence type="ECO:0000313" key="2">
    <source>
        <dbReference type="EMBL" id="KKM64830.1"/>
    </source>
</evidence>
<evidence type="ECO:0000259" key="1">
    <source>
        <dbReference type="Pfam" id="PF02732"/>
    </source>
</evidence>
<dbReference type="Gene3D" id="3.40.50.10130">
    <property type="match status" value="1"/>
</dbReference>
<organism evidence="2">
    <name type="scientific">marine sediment metagenome</name>
    <dbReference type="NCBI Taxonomy" id="412755"/>
    <lineage>
        <taxon>unclassified sequences</taxon>
        <taxon>metagenomes</taxon>
        <taxon>ecological metagenomes</taxon>
    </lineage>
</organism>
<dbReference type="GO" id="GO:0003677">
    <property type="term" value="F:DNA binding"/>
    <property type="evidence" value="ECO:0007669"/>
    <property type="project" value="InterPro"/>
</dbReference>
<comment type="caution">
    <text evidence="2">The sequence shown here is derived from an EMBL/GenBank/DDBJ whole genome shotgun (WGS) entry which is preliminary data.</text>
</comment>
<dbReference type="GO" id="GO:0004518">
    <property type="term" value="F:nuclease activity"/>
    <property type="evidence" value="ECO:0007669"/>
    <property type="project" value="InterPro"/>
</dbReference>
<dbReference type="GO" id="GO:0006259">
    <property type="term" value="P:DNA metabolic process"/>
    <property type="evidence" value="ECO:0007669"/>
    <property type="project" value="UniProtKB-ARBA"/>
</dbReference>
<reference evidence="2" key="1">
    <citation type="journal article" date="2015" name="Nature">
        <title>Complex archaea that bridge the gap between prokaryotes and eukaryotes.</title>
        <authorList>
            <person name="Spang A."/>
            <person name="Saw J.H."/>
            <person name="Jorgensen S.L."/>
            <person name="Zaremba-Niedzwiedzka K."/>
            <person name="Martijn J."/>
            <person name="Lind A.E."/>
            <person name="van Eijk R."/>
            <person name="Schleper C."/>
            <person name="Guy L."/>
            <person name="Ettema T.J."/>
        </authorList>
    </citation>
    <scope>NUCLEOTIDE SEQUENCE</scope>
</reference>
<dbReference type="InterPro" id="IPR011335">
    <property type="entry name" value="Restrct_endonuc-II-like"/>
</dbReference>
<sequence>MKPRKLDIHWRYKIPAEITIQVDTREQFPLLFPAIIQIGHPELTYRMIPVAVKTERIKLDCGDYRLKEYPTECIVERKASQLEIYKNLNDSHDRIRQAKAFRKLVASCEHPVLLVEASPQELFSNDPHIKNPELVPHRLSLAIAKYSFHVIFLPWKSRCANTRRKAGHLLLHLMMGYVLQKTFDVPPVLLGEK</sequence>
<dbReference type="SUPFAM" id="SSF52980">
    <property type="entry name" value="Restriction endonuclease-like"/>
    <property type="match status" value="1"/>
</dbReference>
<name>A0A0F9LKQ3_9ZZZZ</name>
<accession>A0A0F9LKQ3</accession>
<gene>
    <name evidence="2" type="ORF">LCGC14_1497390</name>
</gene>